<keyword evidence="1" id="KW-0812">Transmembrane</keyword>
<evidence type="ECO:0000313" key="3">
    <source>
        <dbReference type="Proteomes" id="UP000606172"/>
    </source>
</evidence>
<keyword evidence="3" id="KW-1185">Reference proteome</keyword>
<organism evidence="2 3">
    <name type="scientific">Sinosporangium siamense</name>
    <dbReference type="NCBI Taxonomy" id="1367973"/>
    <lineage>
        <taxon>Bacteria</taxon>
        <taxon>Bacillati</taxon>
        <taxon>Actinomycetota</taxon>
        <taxon>Actinomycetes</taxon>
        <taxon>Streptosporangiales</taxon>
        <taxon>Streptosporangiaceae</taxon>
        <taxon>Sinosporangium</taxon>
    </lineage>
</organism>
<dbReference type="Proteomes" id="UP000606172">
    <property type="component" value="Unassembled WGS sequence"/>
</dbReference>
<protein>
    <submittedName>
        <fullName evidence="2">Uncharacterized protein</fullName>
    </submittedName>
</protein>
<dbReference type="Gene3D" id="2.60.40.2880">
    <property type="entry name" value="MmpS1-5, C-terminal soluble domain"/>
    <property type="match status" value="1"/>
</dbReference>
<keyword evidence="1" id="KW-0472">Membrane</keyword>
<dbReference type="InterPro" id="IPR038468">
    <property type="entry name" value="MmpS_C"/>
</dbReference>
<feature type="transmembrane region" description="Helical" evidence="1">
    <location>
        <begin position="20"/>
        <end position="39"/>
    </location>
</feature>
<evidence type="ECO:0000313" key="2">
    <source>
        <dbReference type="EMBL" id="GII95160.1"/>
    </source>
</evidence>
<proteinExistence type="predicted"/>
<comment type="caution">
    <text evidence="2">The sequence shown here is derived from an EMBL/GenBank/DDBJ whole genome shotgun (WGS) entry which is preliminary data.</text>
</comment>
<dbReference type="RefSeq" id="WP_204030243.1">
    <property type="nucleotide sequence ID" value="NZ_BOOW01000034.1"/>
</dbReference>
<evidence type="ECO:0000256" key="1">
    <source>
        <dbReference type="SAM" id="Phobius"/>
    </source>
</evidence>
<keyword evidence="1" id="KW-1133">Transmembrane helix</keyword>
<dbReference type="AlphaFoldDB" id="A0A919V7I6"/>
<dbReference type="EMBL" id="BOOW01000034">
    <property type="protein sequence ID" value="GII95160.1"/>
    <property type="molecule type" value="Genomic_DNA"/>
</dbReference>
<reference evidence="2" key="1">
    <citation type="submission" date="2021-01" db="EMBL/GenBank/DDBJ databases">
        <title>Whole genome shotgun sequence of Sinosporangium siamense NBRC 109515.</title>
        <authorList>
            <person name="Komaki H."/>
            <person name="Tamura T."/>
        </authorList>
    </citation>
    <scope>NUCLEOTIDE SEQUENCE</scope>
    <source>
        <strain evidence="2">NBRC 109515</strain>
    </source>
</reference>
<name>A0A919V7I6_9ACTN</name>
<accession>A0A919V7I6</accession>
<sequence length="333" mass="35100">MPLSPGGRRLHDPVPRWMSGFGVVVVLAYAGALAAAPAVEDLLARRVFTAKVEYEVTGNGLADVETALPARRRLTGAEVPLKRRQTLHRGQEAVVTASGVGGAIVGCRLTVDGVLVAADAGQRATCAVTVGDTAAGPPEGTDDVPATGEIAERPRFEGRTSPVEGRLTDPEAGLSYARLGGAWGPPRGGEDTPVVAGGALTLWRHSLPERGWFSAYGSGLLNPGLLYHVTPEKDLFPAALAQQDALTRLATPGCSYRDLASHPLTVGGRPAWLITREVTLSPEANSTVRSEINTLVLIDTGDVRPAYFFVTMASPAHDHLPDMKRLVSSLRVI</sequence>
<gene>
    <name evidence="2" type="ORF">Ssi02_53910</name>
</gene>